<organism evidence="2 3">
    <name type="scientific">Eiseniibacteriota bacterium</name>
    <dbReference type="NCBI Taxonomy" id="2212470"/>
    <lineage>
        <taxon>Bacteria</taxon>
        <taxon>Candidatus Eiseniibacteriota</taxon>
    </lineage>
</organism>
<dbReference type="EMBL" id="JBHPKH010000005">
    <property type="protein sequence ID" value="MFC1572150.1"/>
    <property type="molecule type" value="Genomic_DNA"/>
</dbReference>
<protein>
    <submittedName>
        <fullName evidence="2">Uncharacterized protein</fullName>
    </submittedName>
</protein>
<name>A0ABV6YIJ0_UNCEI</name>
<comment type="caution">
    <text evidence="2">The sequence shown here is derived from an EMBL/GenBank/DDBJ whole genome shotgun (WGS) entry which is preliminary data.</text>
</comment>
<dbReference type="Proteomes" id="UP001593833">
    <property type="component" value="Unassembled WGS sequence"/>
</dbReference>
<feature type="signal peptide" evidence="1">
    <location>
        <begin position="1"/>
        <end position="21"/>
    </location>
</feature>
<sequence>MRMLLALTCVVAFLAPFLGCSGENGETDAAPDAANTAEQAASAVGEAAEKVEGGVTTALENFKKEALSEVDMYDKRLDSLKDSIGAMKNDDLDKHVDKIADKLGDVRKFVEGADAKGIEEVSKHKEELVSKLGDVKKDFEDAKTKVLKLK</sequence>
<accession>A0ABV6YIJ0</accession>
<evidence type="ECO:0000256" key="1">
    <source>
        <dbReference type="SAM" id="SignalP"/>
    </source>
</evidence>
<evidence type="ECO:0000313" key="2">
    <source>
        <dbReference type="EMBL" id="MFC1572150.1"/>
    </source>
</evidence>
<feature type="chain" id="PRO_5045612607" evidence="1">
    <location>
        <begin position="22"/>
        <end position="150"/>
    </location>
</feature>
<keyword evidence="1" id="KW-0732">Signal</keyword>
<evidence type="ECO:0000313" key="3">
    <source>
        <dbReference type="Proteomes" id="UP001593833"/>
    </source>
</evidence>
<gene>
    <name evidence="2" type="ORF">ACFL6M_00985</name>
</gene>
<reference evidence="2 3" key="1">
    <citation type="submission" date="2024-09" db="EMBL/GenBank/DDBJ databases">
        <authorList>
            <person name="D'Angelo T."/>
        </authorList>
    </citation>
    <scope>NUCLEOTIDE SEQUENCE [LARGE SCALE GENOMIC DNA]</scope>
    <source>
        <strain evidence="2">SAG AM-320-E07</strain>
    </source>
</reference>
<proteinExistence type="predicted"/>
<keyword evidence="3" id="KW-1185">Reference proteome</keyword>